<sequence>MKKIFPILIAAITLTATINVIAKDQIHINSSSKSDTERDVKNFNGVAAGGPLNVVITIGSKESCRFEGDADAIATLITEVKGNVLIIRPQNSWTSWEKKYENKKITAYVTAKSISSLTMSGSGSMSVIGNINTKSLAATLSGSGNIKATANVDDFSGVISGSGNLMVNGSADDAKVVISGSGNFSGKGLTVNDLSTTVSGSGTVNIKADSKIKAVISGSGNVNYSGNATVEKTVIGSGNVRKI</sequence>
<feature type="domain" description="Putative auto-transporter adhesin head GIN" evidence="2">
    <location>
        <begin position="42"/>
        <end position="228"/>
    </location>
</feature>
<proteinExistence type="predicted"/>
<evidence type="ECO:0000256" key="1">
    <source>
        <dbReference type="SAM" id="SignalP"/>
    </source>
</evidence>
<dbReference type="AlphaFoldDB" id="A0A317EMK9"/>
<dbReference type="InterPro" id="IPR021255">
    <property type="entry name" value="DUF2807"/>
</dbReference>
<comment type="caution">
    <text evidence="3">The sequence shown here is derived from an EMBL/GenBank/DDBJ whole genome shotgun (WGS) entry which is preliminary data.</text>
</comment>
<reference evidence="3 4" key="1">
    <citation type="submission" date="2018-05" db="EMBL/GenBank/DDBJ databases">
        <title>Pedobacter paludis sp. nov., isolated from wetland soil.</title>
        <authorList>
            <person name="Zhang Y."/>
            <person name="Wang G."/>
        </authorList>
    </citation>
    <scope>NUCLEOTIDE SEQUENCE [LARGE SCALE GENOMIC DNA]</scope>
    <source>
        <strain evidence="3 4">KCTC22721</strain>
    </source>
</reference>
<organism evidence="3 4">
    <name type="scientific">Pedobacter yonginense</name>
    <dbReference type="NCBI Taxonomy" id="651869"/>
    <lineage>
        <taxon>Bacteria</taxon>
        <taxon>Pseudomonadati</taxon>
        <taxon>Bacteroidota</taxon>
        <taxon>Sphingobacteriia</taxon>
        <taxon>Sphingobacteriales</taxon>
        <taxon>Sphingobacteriaceae</taxon>
        <taxon>Pedobacter</taxon>
    </lineage>
</organism>
<keyword evidence="4" id="KW-1185">Reference proteome</keyword>
<dbReference type="EMBL" id="QGNZ01000003">
    <property type="protein sequence ID" value="PWS27133.1"/>
    <property type="molecule type" value="Genomic_DNA"/>
</dbReference>
<evidence type="ECO:0000313" key="4">
    <source>
        <dbReference type="Proteomes" id="UP000245379"/>
    </source>
</evidence>
<dbReference type="Gene3D" id="2.160.20.120">
    <property type="match status" value="1"/>
</dbReference>
<dbReference type="OrthoDB" id="794214at2"/>
<dbReference type="Proteomes" id="UP000245379">
    <property type="component" value="Unassembled WGS sequence"/>
</dbReference>
<accession>A0A317EMK9</accession>
<feature type="chain" id="PRO_5016320184" evidence="1">
    <location>
        <begin position="23"/>
        <end position="243"/>
    </location>
</feature>
<evidence type="ECO:0000313" key="3">
    <source>
        <dbReference type="EMBL" id="PWS27133.1"/>
    </source>
</evidence>
<gene>
    <name evidence="3" type="ORF">DHW03_14115</name>
</gene>
<protein>
    <submittedName>
        <fullName evidence="3">DUF2807 domain-containing protein</fullName>
    </submittedName>
</protein>
<keyword evidence="1" id="KW-0732">Signal</keyword>
<evidence type="ECO:0000259" key="2">
    <source>
        <dbReference type="Pfam" id="PF10988"/>
    </source>
</evidence>
<feature type="signal peptide" evidence="1">
    <location>
        <begin position="1"/>
        <end position="22"/>
    </location>
</feature>
<name>A0A317EMK9_9SPHI</name>
<dbReference type="RefSeq" id="WP_109926467.1">
    <property type="nucleotide sequence ID" value="NZ_QGNZ01000003.1"/>
</dbReference>
<dbReference type="Pfam" id="PF10988">
    <property type="entry name" value="DUF2807"/>
    <property type="match status" value="1"/>
</dbReference>